<evidence type="ECO:0000313" key="11">
    <source>
        <dbReference type="Proteomes" id="UP000243217"/>
    </source>
</evidence>
<dbReference type="InterPro" id="IPR033121">
    <property type="entry name" value="PEPTIDASE_A1"/>
</dbReference>
<dbReference type="PANTHER" id="PTHR13683">
    <property type="entry name" value="ASPARTYL PROTEASES"/>
    <property type="match status" value="1"/>
</dbReference>
<keyword evidence="11" id="KW-1185">Reference proteome</keyword>
<evidence type="ECO:0000256" key="2">
    <source>
        <dbReference type="ARBA" id="ARBA00022670"/>
    </source>
</evidence>
<keyword evidence="2 10" id="KW-0645">Protease</keyword>
<dbReference type="GO" id="GO:0006508">
    <property type="term" value="P:proteolysis"/>
    <property type="evidence" value="ECO:0007669"/>
    <property type="project" value="UniProtKB-KW"/>
</dbReference>
<keyword evidence="3 8" id="KW-0732">Signal</keyword>
<evidence type="ECO:0000313" key="10">
    <source>
        <dbReference type="EMBL" id="OQS06028.1"/>
    </source>
</evidence>
<evidence type="ECO:0000259" key="9">
    <source>
        <dbReference type="PROSITE" id="PS51767"/>
    </source>
</evidence>
<feature type="transmembrane region" description="Helical" evidence="7">
    <location>
        <begin position="427"/>
        <end position="449"/>
    </location>
</feature>
<dbReference type="SUPFAM" id="SSF50630">
    <property type="entry name" value="Acid proteases"/>
    <property type="match status" value="1"/>
</dbReference>
<evidence type="ECO:0000256" key="3">
    <source>
        <dbReference type="ARBA" id="ARBA00022729"/>
    </source>
</evidence>
<keyword evidence="7" id="KW-1133">Transmembrane helix</keyword>
<dbReference type="PRINTS" id="PR00792">
    <property type="entry name" value="PEPSIN"/>
</dbReference>
<keyword evidence="7" id="KW-0812">Transmembrane</keyword>
<organism evidence="10 11">
    <name type="scientific">Thraustotheca clavata</name>
    <dbReference type="NCBI Taxonomy" id="74557"/>
    <lineage>
        <taxon>Eukaryota</taxon>
        <taxon>Sar</taxon>
        <taxon>Stramenopiles</taxon>
        <taxon>Oomycota</taxon>
        <taxon>Saprolegniomycetes</taxon>
        <taxon>Saprolegniales</taxon>
        <taxon>Achlyaceae</taxon>
        <taxon>Thraustotheca</taxon>
    </lineage>
</organism>
<feature type="domain" description="Peptidase A1" evidence="9">
    <location>
        <begin position="52"/>
        <end position="391"/>
    </location>
</feature>
<evidence type="ECO:0000256" key="1">
    <source>
        <dbReference type="ARBA" id="ARBA00007447"/>
    </source>
</evidence>
<keyword evidence="4" id="KW-0378">Hydrolase</keyword>
<keyword evidence="7" id="KW-0472">Membrane</keyword>
<dbReference type="Proteomes" id="UP000243217">
    <property type="component" value="Unassembled WGS sequence"/>
</dbReference>
<feature type="chain" id="PRO_5012754499" evidence="8">
    <location>
        <begin position="20"/>
        <end position="522"/>
    </location>
</feature>
<gene>
    <name evidence="10" type="ORF">THRCLA_01907</name>
</gene>
<proteinExistence type="inferred from homology"/>
<accession>A0A1W0A734</accession>
<dbReference type="STRING" id="74557.A0A1W0A734"/>
<dbReference type="PROSITE" id="PS51767">
    <property type="entry name" value="PEPTIDASE_A1"/>
    <property type="match status" value="1"/>
</dbReference>
<evidence type="ECO:0000256" key="8">
    <source>
        <dbReference type="SAM" id="SignalP"/>
    </source>
</evidence>
<comment type="caution">
    <text evidence="10">The sequence shown here is derived from an EMBL/GenBank/DDBJ whole genome shotgun (WGS) entry which is preliminary data.</text>
</comment>
<dbReference type="OrthoDB" id="2747330at2759"/>
<reference evidence="10 11" key="1">
    <citation type="journal article" date="2014" name="Genome Biol. Evol.">
        <title>The secreted proteins of Achlya hypogyna and Thraustotheca clavata identify the ancestral oomycete secretome and reveal gene acquisitions by horizontal gene transfer.</title>
        <authorList>
            <person name="Misner I."/>
            <person name="Blouin N."/>
            <person name="Leonard G."/>
            <person name="Richards T.A."/>
            <person name="Lane C.E."/>
        </authorList>
    </citation>
    <scope>NUCLEOTIDE SEQUENCE [LARGE SCALE GENOMIC DNA]</scope>
    <source>
        <strain evidence="10 11">ATCC 34112</strain>
    </source>
</reference>
<sequence length="522" mass="57134">MQPPLLPLLVLLLTMETKAFMRVNLKRESRRRLLDAGTKENEVPLGVGEGTHYAELYLGQPPQKASVIVDTGSHLTALPCSTCLDCGSHTDPPYDVSKSQTARFMRCSEFDACTACDNNQCRVSQSYAEGSMWSALLVDELCWIGPMDNTNASFNGESFGVRFPIGCQTKETGLFIGQKENGIMGLSQSRNSFMSYLYQARKVKHNAFSLCFAESGGQMILGGVDDTIHLSPAVYTPLVSTSGWFLVELLDIKLGNNSMGFSPSTYNSGRGVIVDSGTTDSFFPAQLASTFNSIFQELTGQLFLDGTESILNLDTILKLPSIFLTLRGNASDSMIILEIPPTQYYTKVSNEGHYTSSFHFSESSGTGVLGASTMLNYNVIFDMEARLVGFAPAQCDSSGRVLQYGPKVSTGPLKLPHISTFWTRHEAMLSLLLVISLSGLFLLCLTWFVRRRCKSSSTWLPLPTNNNNLSPNSRPIAPNMLEVSPDMVVDDGSPMTPPSPPSPQRRLSRSPDLHSIPESDSE</sequence>
<feature type="compositionally biased region" description="Basic and acidic residues" evidence="6">
    <location>
        <begin position="509"/>
        <end position="522"/>
    </location>
</feature>
<dbReference type="InterPro" id="IPR021109">
    <property type="entry name" value="Peptidase_aspartic_dom_sf"/>
</dbReference>
<name>A0A1W0A734_9STRA</name>
<dbReference type="EMBL" id="JNBS01000384">
    <property type="protein sequence ID" value="OQS06028.1"/>
    <property type="molecule type" value="Genomic_DNA"/>
</dbReference>
<feature type="region of interest" description="Disordered" evidence="6">
    <location>
        <begin position="460"/>
        <end position="522"/>
    </location>
</feature>
<feature type="signal peptide" evidence="8">
    <location>
        <begin position="1"/>
        <end position="19"/>
    </location>
</feature>
<dbReference type="PANTHER" id="PTHR13683:SF375">
    <property type="entry name" value="PEPTIDASE A1 DOMAIN-CONTAINING PROTEIN"/>
    <property type="match status" value="1"/>
</dbReference>
<dbReference type="GO" id="GO:0004190">
    <property type="term" value="F:aspartic-type endopeptidase activity"/>
    <property type="evidence" value="ECO:0007669"/>
    <property type="project" value="InterPro"/>
</dbReference>
<dbReference type="InterPro" id="IPR001461">
    <property type="entry name" value="Aspartic_peptidase_A1"/>
</dbReference>
<feature type="active site" evidence="5">
    <location>
        <position position="70"/>
    </location>
</feature>
<dbReference type="Pfam" id="PF00026">
    <property type="entry name" value="Asp"/>
    <property type="match status" value="1"/>
</dbReference>
<evidence type="ECO:0000256" key="7">
    <source>
        <dbReference type="SAM" id="Phobius"/>
    </source>
</evidence>
<dbReference type="Gene3D" id="2.40.70.10">
    <property type="entry name" value="Acid Proteases"/>
    <property type="match status" value="2"/>
</dbReference>
<feature type="compositionally biased region" description="Low complexity" evidence="6">
    <location>
        <begin position="460"/>
        <end position="473"/>
    </location>
</feature>
<evidence type="ECO:0000256" key="5">
    <source>
        <dbReference type="PIRSR" id="PIRSR601461-1"/>
    </source>
</evidence>
<comment type="similarity">
    <text evidence="1">Belongs to the peptidase A1 family.</text>
</comment>
<dbReference type="AlphaFoldDB" id="A0A1W0A734"/>
<evidence type="ECO:0000256" key="4">
    <source>
        <dbReference type="ARBA" id="ARBA00022801"/>
    </source>
</evidence>
<evidence type="ECO:0000256" key="6">
    <source>
        <dbReference type="SAM" id="MobiDB-lite"/>
    </source>
</evidence>
<protein>
    <submittedName>
        <fullName evidence="10">Aspartyl protease family A01B</fullName>
    </submittedName>
</protein>
<feature type="active site" evidence="5">
    <location>
        <position position="275"/>
    </location>
</feature>